<proteinExistence type="predicted"/>
<evidence type="ECO:0000256" key="2">
    <source>
        <dbReference type="ARBA" id="ARBA00022723"/>
    </source>
</evidence>
<dbReference type="EMBL" id="MCFI01000008">
    <property type="protein sequence ID" value="ORY83016.1"/>
    <property type="molecule type" value="Genomic_DNA"/>
</dbReference>
<gene>
    <name evidence="9" type="ORF">BCR37DRAFT_346379</name>
</gene>
<dbReference type="PANTHER" id="PTHR14003:SF19">
    <property type="entry name" value="YY2 TRANSCRIPTION FACTOR"/>
    <property type="match status" value="1"/>
</dbReference>
<keyword evidence="6" id="KW-0539">Nucleus</keyword>
<dbReference type="AlphaFoldDB" id="A0A1Y2FIE4"/>
<dbReference type="GeneID" id="63784280"/>
<dbReference type="SUPFAM" id="SSF57667">
    <property type="entry name" value="beta-beta-alpha zinc fingers"/>
    <property type="match status" value="1"/>
</dbReference>
<dbReference type="GO" id="GO:0005634">
    <property type="term" value="C:nucleus"/>
    <property type="evidence" value="ECO:0007669"/>
    <property type="project" value="UniProtKB-SubCell"/>
</dbReference>
<dbReference type="RefSeq" id="XP_040725597.1">
    <property type="nucleotide sequence ID" value="XM_040867681.1"/>
</dbReference>
<evidence type="ECO:0000256" key="5">
    <source>
        <dbReference type="ARBA" id="ARBA00022833"/>
    </source>
</evidence>
<dbReference type="GO" id="GO:0000981">
    <property type="term" value="F:DNA-binding transcription factor activity, RNA polymerase II-specific"/>
    <property type="evidence" value="ECO:0007669"/>
    <property type="project" value="TreeGrafter"/>
</dbReference>
<dbReference type="FunFam" id="3.30.160.60:FF:000870">
    <property type="entry name" value="zinc finger protein 197 isoform X1"/>
    <property type="match status" value="1"/>
</dbReference>
<evidence type="ECO:0000256" key="3">
    <source>
        <dbReference type="ARBA" id="ARBA00022737"/>
    </source>
</evidence>
<evidence type="ECO:0000256" key="1">
    <source>
        <dbReference type="ARBA" id="ARBA00004123"/>
    </source>
</evidence>
<evidence type="ECO:0000259" key="8">
    <source>
        <dbReference type="PROSITE" id="PS50157"/>
    </source>
</evidence>
<dbReference type="GO" id="GO:0008270">
    <property type="term" value="F:zinc ion binding"/>
    <property type="evidence" value="ECO:0007669"/>
    <property type="project" value="UniProtKB-KW"/>
</dbReference>
<dbReference type="GO" id="GO:0000978">
    <property type="term" value="F:RNA polymerase II cis-regulatory region sequence-specific DNA binding"/>
    <property type="evidence" value="ECO:0007669"/>
    <property type="project" value="TreeGrafter"/>
</dbReference>
<keyword evidence="2" id="KW-0479">Metal-binding</keyword>
<dbReference type="SMART" id="SM00355">
    <property type="entry name" value="ZnF_C2H2"/>
    <property type="match status" value="2"/>
</dbReference>
<protein>
    <recommendedName>
        <fullName evidence="8">C2H2-type domain-containing protein</fullName>
    </recommendedName>
</protein>
<dbReference type="STRING" id="56484.A0A1Y2FIE4"/>
<dbReference type="PANTHER" id="PTHR14003">
    <property type="entry name" value="TRANSCRIPTIONAL REPRESSOR PROTEIN YY"/>
    <property type="match status" value="1"/>
</dbReference>
<evidence type="ECO:0000313" key="9">
    <source>
        <dbReference type="EMBL" id="ORY83016.1"/>
    </source>
</evidence>
<dbReference type="Pfam" id="PF00096">
    <property type="entry name" value="zf-C2H2"/>
    <property type="match status" value="2"/>
</dbReference>
<organism evidence="9 10">
    <name type="scientific">Protomyces lactucae-debilis</name>
    <dbReference type="NCBI Taxonomy" id="2754530"/>
    <lineage>
        <taxon>Eukaryota</taxon>
        <taxon>Fungi</taxon>
        <taxon>Dikarya</taxon>
        <taxon>Ascomycota</taxon>
        <taxon>Taphrinomycotina</taxon>
        <taxon>Taphrinomycetes</taxon>
        <taxon>Taphrinales</taxon>
        <taxon>Protomycetaceae</taxon>
        <taxon>Protomyces</taxon>
    </lineage>
</organism>
<dbReference type="GO" id="GO:0005667">
    <property type="term" value="C:transcription regulator complex"/>
    <property type="evidence" value="ECO:0007669"/>
    <property type="project" value="TreeGrafter"/>
</dbReference>
<name>A0A1Y2FIE4_PROLT</name>
<dbReference type="PROSITE" id="PS50157">
    <property type="entry name" value="ZINC_FINGER_C2H2_2"/>
    <property type="match status" value="2"/>
</dbReference>
<comment type="subcellular location">
    <subcellularLocation>
        <location evidence="1">Nucleus</location>
    </subcellularLocation>
</comment>
<dbReference type="Proteomes" id="UP000193685">
    <property type="component" value="Unassembled WGS sequence"/>
</dbReference>
<evidence type="ECO:0000256" key="6">
    <source>
        <dbReference type="ARBA" id="ARBA00023242"/>
    </source>
</evidence>
<feature type="domain" description="C2H2-type" evidence="8">
    <location>
        <begin position="11"/>
        <end position="38"/>
    </location>
</feature>
<evidence type="ECO:0000256" key="4">
    <source>
        <dbReference type="ARBA" id="ARBA00022771"/>
    </source>
</evidence>
<dbReference type="InterPro" id="IPR036236">
    <property type="entry name" value="Znf_C2H2_sf"/>
</dbReference>
<dbReference type="InterPro" id="IPR013087">
    <property type="entry name" value="Znf_C2H2_type"/>
</dbReference>
<evidence type="ECO:0000256" key="7">
    <source>
        <dbReference type="PROSITE-ProRule" id="PRU00042"/>
    </source>
</evidence>
<keyword evidence="10" id="KW-1185">Reference proteome</keyword>
<dbReference type="PROSITE" id="PS00028">
    <property type="entry name" value="ZINC_FINGER_C2H2_1"/>
    <property type="match status" value="2"/>
</dbReference>
<keyword evidence="5" id="KW-0862">Zinc</keyword>
<keyword evidence="3" id="KW-0677">Repeat</keyword>
<dbReference type="GO" id="GO:0000785">
    <property type="term" value="C:chromatin"/>
    <property type="evidence" value="ECO:0007669"/>
    <property type="project" value="TreeGrafter"/>
</dbReference>
<feature type="non-terminal residue" evidence="9">
    <location>
        <position position="63"/>
    </location>
</feature>
<dbReference type="OrthoDB" id="6365676at2759"/>
<dbReference type="Gene3D" id="3.30.160.60">
    <property type="entry name" value="Classic Zinc Finger"/>
    <property type="match status" value="2"/>
</dbReference>
<sequence>MVITAQGKRVHQCYHCDKQFTTSGHLARHCRIHTGERKFTCPVESCGAPFSRRDNCTTHLKKH</sequence>
<accession>A0A1Y2FIE4</accession>
<keyword evidence="4 7" id="KW-0863">Zinc-finger</keyword>
<feature type="domain" description="C2H2-type" evidence="8">
    <location>
        <begin position="39"/>
        <end position="63"/>
    </location>
</feature>
<comment type="caution">
    <text evidence="9">The sequence shown here is derived from an EMBL/GenBank/DDBJ whole genome shotgun (WGS) entry which is preliminary data.</text>
</comment>
<reference evidence="9 10" key="1">
    <citation type="submission" date="2016-07" db="EMBL/GenBank/DDBJ databases">
        <title>Pervasive Adenine N6-methylation of Active Genes in Fungi.</title>
        <authorList>
            <consortium name="DOE Joint Genome Institute"/>
            <person name="Mondo S.J."/>
            <person name="Dannebaum R.O."/>
            <person name="Kuo R.C."/>
            <person name="Labutti K."/>
            <person name="Haridas S."/>
            <person name="Kuo A."/>
            <person name="Salamov A."/>
            <person name="Ahrendt S.R."/>
            <person name="Lipzen A."/>
            <person name="Sullivan W."/>
            <person name="Andreopoulos W.B."/>
            <person name="Clum A."/>
            <person name="Lindquist E."/>
            <person name="Daum C."/>
            <person name="Ramamoorthy G.K."/>
            <person name="Gryganskyi A."/>
            <person name="Culley D."/>
            <person name="Magnuson J.K."/>
            <person name="James T.Y."/>
            <person name="O'Malley M.A."/>
            <person name="Stajich J.E."/>
            <person name="Spatafora J.W."/>
            <person name="Visel A."/>
            <person name="Grigoriev I.V."/>
        </authorList>
    </citation>
    <scope>NUCLEOTIDE SEQUENCE [LARGE SCALE GENOMIC DNA]</scope>
    <source>
        <strain evidence="9 10">12-1054</strain>
    </source>
</reference>
<evidence type="ECO:0000313" key="10">
    <source>
        <dbReference type="Proteomes" id="UP000193685"/>
    </source>
</evidence>